<name>A0A0R2HQ27_CARDV</name>
<evidence type="ECO:0000313" key="13">
    <source>
        <dbReference type="Proteomes" id="UP000051658"/>
    </source>
</evidence>
<keyword evidence="3" id="KW-0132">Cell division</keyword>
<protein>
    <recommendedName>
        <fullName evidence="2">Septum site-determining protein MinD</fullName>
    </recommendedName>
    <alternativeName>
        <fullName evidence="9">Cell division inhibitor MinD</fullName>
    </alternativeName>
</protein>
<keyword evidence="5 10" id="KW-0067">ATP-binding</keyword>
<evidence type="ECO:0000313" key="12">
    <source>
        <dbReference type="EMBL" id="KRN54574.1"/>
    </source>
</evidence>
<feature type="domain" description="CobQ/CobB/MinD/ParA nucleotide binding" evidence="11">
    <location>
        <begin position="5"/>
        <end position="219"/>
    </location>
</feature>
<dbReference type="GO" id="GO:0009898">
    <property type="term" value="C:cytoplasmic side of plasma membrane"/>
    <property type="evidence" value="ECO:0007669"/>
    <property type="project" value="TreeGrafter"/>
</dbReference>
<evidence type="ECO:0000256" key="1">
    <source>
        <dbReference type="ARBA" id="ARBA00010257"/>
    </source>
</evidence>
<evidence type="ECO:0000256" key="3">
    <source>
        <dbReference type="ARBA" id="ARBA00022618"/>
    </source>
</evidence>
<evidence type="ECO:0000256" key="9">
    <source>
        <dbReference type="ARBA" id="ARBA00032845"/>
    </source>
</evidence>
<comment type="similarity">
    <text evidence="1">Belongs to the ParA family. MinD subfamily.</text>
</comment>
<evidence type="ECO:0000256" key="8">
    <source>
        <dbReference type="ARBA" id="ARBA00025436"/>
    </source>
</evidence>
<dbReference type="GeneID" id="89589149"/>
<dbReference type="CDD" id="cd02036">
    <property type="entry name" value="MinD"/>
    <property type="match status" value="1"/>
</dbReference>
<dbReference type="InterPro" id="IPR025501">
    <property type="entry name" value="MinD_FleN"/>
</dbReference>
<sequence length="262" mass="28860">MGTAIVITSGKGGVGKTTSTANVGTALALQGKKVCLIDMDIGLRNLDVILGLENRIIYDIVDVVEGRAKLHQAIIKDKRFNDNLYLLPAAQNADKSSVNGEEMKEIVDSLRPDYDYILIDCPAGIEQGFQNSIAAADMAIVVTTPEISAVRDADRIIGLLEQTEMEPPRLIINRIRKRMMQDGEVLDIDEITKHLSIELLGIVFDDDSVIRSSNKGDPIVLDPKNPASLGYRNIARRVLGETVPLMSLKKEKKNFFQKLFGK</sequence>
<evidence type="ECO:0000256" key="2">
    <source>
        <dbReference type="ARBA" id="ARBA00016887"/>
    </source>
</evidence>
<proteinExistence type="inferred from homology"/>
<dbReference type="RefSeq" id="WP_034569156.1">
    <property type="nucleotide sequence ID" value="NZ_JQBS01000035.1"/>
</dbReference>
<evidence type="ECO:0000256" key="10">
    <source>
        <dbReference type="PIRSR" id="PIRSR003092-1"/>
    </source>
</evidence>
<dbReference type="eggNOG" id="COG2894">
    <property type="taxonomic scope" value="Bacteria"/>
</dbReference>
<dbReference type="Proteomes" id="UP000051658">
    <property type="component" value="Unassembled WGS sequence"/>
</dbReference>
<accession>A0A0R2HQ27</accession>
<dbReference type="Gene3D" id="3.40.50.300">
    <property type="entry name" value="P-loop containing nucleotide triphosphate hydrolases"/>
    <property type="match status" value="1"/>
</dbReference>
<dbReference type="PANTHER" id="PTHR43384:SF6">
    <property type="entry name" value="SEPTUM SITE-DETERMINING PROTEIN MIND HOMOLOG, CHLOROPLASTIC"/>
    <property type="match status" value="1"/>
</dbReference>
<dbReference type="GO" id="GO:0051782">
    <property type="term" value="P:negative regulation of cell division"/>
    <property type="evidence" value="ECO:0007669"/>
    <property type="project" value="TreeGrafter"/>
</dbReference>
<dbReference type="InterPro" id="IPR027417">
    <property type="entry name" value="P-loop_NTPase"/>
</dbReference>
<dbReference type="GO" id="GO:0000917">
    <property type="term" value="P:division septum assembly"/>
    <property type="evidence" value="ECO:0007669"/>
    <property type="project" value="UniProtKB-KW"/>
</dbReference>
<dbReference type="PIRSF" id="PIRSF003092">
    <property type="entry name" value="MinD"/>
    <property type="match status" value="1"/>
</dbReference>
<dbReference type="GO" id="GO:0005829">
    <property type="term" value="C:cytosol"/>
    <property type="evidence" value="ECO:0007669"/>
    <property type="project" value="TreeGrafter"/>
</dbReference>
<evidence type="ECO:0000256" key="4">
    <source>
        <dbReference type="ARBA" id="ARBA00022741"/>
    </source>
</evidence>
<evidence type="ECO:0000256" key="7">
    <source>
        <dbReference type="ARBA" id="ARBA00023306"/>
    </source>
</evidence>
<reference evidence="12 13" key="1">
    <citation type="journal article" date="2015" name="Genome Announc.">
        <title>Expanding the biotechnology potential of lactobacilli through comparative genomics of 213 strains and associated genera.</title>
        <authorList>
            <person name="Sun Z."/>
            <person name="Harris H.M."/>
            <person name="McCann A."/>
            <person name="Guo C."/>
            <person name="Argimon S."/>
            <person name="Zhang W."/>
            <person name="Yang X."/>
            <person name="Jeffery I.B."/>
            <person name="Cooney J.C."/>
            <person name="Kagawa T.F."/>
            <person name="Liu W."/>
            <person name="Song Y."/>
            <person name="Salvetti E."/>
            <person name="Wrobel A."/>
            <person name="Rasinkangas P."/>
            <person name="Parkhill J."/>
            <person name="Rea M.C."/>
            <person name="O'Sullivan O."/>
            <person name="Ritari J."/>
            <person name="Douillard F.P."/>
            <person name="Paul Ross R."/>
            <person name="Yang R."/>
            <person name="Briner A.E."/>
            <person name="Felis G.E."/>
            <person name="de Vos W.M."/>
            <person name="Barrangou R."/>
            <person name="Klaenhammer T.R."/>
            <person name="Caufield P.W."/>
            <person name="Cui Y."/>
            <person name="Zhang H."/>
            <person name="O'Toole P.W."/>
        </authorList>
    </citation>
    <scope>NUCLEOTIDE SEQUENCE [LARGE SCALE GENOMIC DNA]</scope>
    <source>
        <strain evidence="12 13">DSM 20623</strain>
    </source>
</reference>
<evidence type="ECO:0000256" key="5">
    <source>
        <dbReference type="ARBA" id="ARBA00022840"/>
    </source>
</evidence>
<dbReference type="GO" id="GO:0005524">
    <property type="term" value="F:ATP binding"/>
    <property type="evidence" value="ECO:0007669"/>
    <property type="project" value="UniProtKB-KW"/>
</dbReference>
<keyword evidence="13" id="KW-1185">Reference proteome</keyword>
<dbReference type="InterPro" id="IPR002586">
    <property type="entry name" value="CobQ/CobB/MinD/ParA_Nub-bd_dom"/>
</dbReference>
<dbReference type="SUPFAM" id="SSF52540">
    <property type="entry name" value="P-loop containing nucleoside triphosphate hydrolases"/>
    <property type="match status" value="1"/>
</dbReference>
<feature type="binding site" evidence="10">
    <location>
        <begin position="11"/>
        <end position="18"/>
    </location>
    <ligand>
        <name>ATP</name>
        <dbReference type="ChEBI" id="CHEBI:30616"/>
    </ligand>
</feature>
<dbReference type="InterPro" id="IPR050625">
    <property type="entry name" value="ParA/MinD_ATPase"/>
</dbReference>
<dbReference type="InterPro" id="IPR010223">
    <property type="entry name" value="MinD"/>
</dbReference>
<comment type="function">
    <text evidence="8">ATPase required for the correct placement of the division site. Cell division inhibitors MinC and MinD act in concert to form an inhibitor capable of blocking formation of the polar Z ring septums. Rapidly oscillates between the poles of the cell to destabilize FtsZ filaments that have formed before they mature into polar Z rings.</text>
</comment>
<dbReference type="GO" id="GO:0016887">
    <property type="term" value="F:ATP hydrolysis activity"/>
    <property type="evidence" value="ECO:0007669"/>
    <property type="project" value="InterPro"/>
</dbReference>
<keyword evidence="6" id="KW-0717">Septation</keyword>
<gene>
    <name evidence="12" type="ORF">IV74_GL002158</name>
</gene>
<evidence type="ECO:0000256" key="6">
    <source>
        <dbReference type="ARBA" id="ARBA00023210"/>
    </source>
</evidence>
<evidence type="ECO:0000259" key="11">
    <source>
        <dbReference type="Pfam" id="PF01656"/>
    </source>
</evidence>
<dbReference type="PANTHER" id="PTHR43384">
    <property type="entry name" value="SEPTUM SITE-DETERMINING PROTEIN MIND HOMOLOG, CHLOROPLASTIC-RELATED"/>
    <property type="match status" value="1"/>
</dbReference>
<organism evidence="12 13">
    <name type="scientific">Carnobacterium divergens DSM 20623</name>
    <dbReference type="NCBI Taxonomy" id="1449336"/>
    <lineage>
        <taxon>Bacteria</taxon>
        <taxon>Bacillati</taxon>
        <taxon>Bacillota</taxon>
        <taxon>Bacilli</taxon>
        <taxon>Lactobacillales</taxon>
        <taxon>Carnobacteriaceae</taxon>
        <taxon>Carnobacterium</taxon>
    </lineage>
</organism>
<keyword evidence="4 10" id="KW-0547">Nucleotide-binding</keyword>
<dbReference type="NCBIfam" id="TIGR01968">
    <property type="entry name" value="minD_bact"/>
    <property type="match status" value="1"/>
</dbReference>
<dbReference type="FunFam" id="3.40.50.300:FF:000068">
    <property type="entry name" value="Site-determining protein"/>
    <property type="match status" value="1"/>
</dbReference>
<dbReference type="AlphaFoldDB" id="A0A0R2HQ27"/>
<dbReference type="EMBL" id="JQBS01000035">
    <property type="protein sequence ID" value="KRN54574.1"/>
    <property type="molecule type" value="Genomic_DNA"/>
</dbReference>
<dbReference type="PATRIC" id="fig|1449336.4.peg.2196"/>
<comment type="caution">
    <text evidence="12">The sequence shown here is derived from an EMBL/GenBank/DDBJ whole genome shotgun (WGS) entry which is preliminary data.</text>
</comment>
<dbReference type="Pfam" id="PF01656">
    <property type="entry name" value="CbiA"/>
    <property type="match status" value="1"/>
</dbReference>
<keyword evidence="7" id="KW-0131">Cell cycle</keyword>